<feature type="domain" description="UPF0033" evidence="2">
    <location>
        <begin position="10"/>
        <end position="34"/>
    </location>
</feature>
<reference evidence="3" key="1">
    <citation type="submission" date="2021-12" db="EMBL/GenBank/DDBJ databases">
        <title>Alicyclobacillaceae gen. nov., sp. nov., isolated from chalcocite enrichment system.</title>
        <authorList>
            <person name="Jiang Z."/>
        </authorList>
    </citation>
    <scope>NUCLEOTIDE SEQUENCE</scope>
    <source>
        <strain evidence="3">MYW30-H2</strain>
    </source>
</reference>
<dbReference type="Gene3D" id="3.30.110.40">
    <property type="entry name" value="TusA-like domain"/>
    <property type="match status" value="1"/>
</dbReference>
<dbReference type="InterPro" id="IPR001455">
    <property type="entry name" value="TusA-like"/>
</dbReference>
<evidence type="ECO:0000313" key="3">
    <source>
        <dbReference type="EMBL" id="UOF89606.1"/>
    </source>
</evidence>
<dbReference type="PANTHER" id="PTHR33279:SF2">
    <property type="entry name" value="SULFUR CARRIER PROTEIN TUSA"/>
    <property type="match status" value="1"/>
</dbReference>
<organism evidence="3 4">
    <name type="scientific">Fodinisporobacter ferrooxydans</name>
    <dbReference type="NCBI Taxonomy" id="2901836"/>
    <lineage>
        <taxon>Bacteria</taxon>
        <taxon>Bacillati</taxon>
        <taxon>Bacillota</taxon>
        <taxon>Bacilli</taxon>
        <taxon>Bacillales</taxon>
        <taxon>Alicyclobacillaceae</taxon>
        <taxon>Fodinisporobacter</taxon>
    </lineage>
</organism>
<dbReference type="PANTHER" id="PTHR33279">
    <property type="entry name" value="SULFUR CARRIER PROTEIN YEDF-RELATED"/>
    <property type="match status" value="1"/>
</dbReference>
<dbReference type="SUPFAM" id="SSF64307">
    <property type="entry name" value="SirA-like"/>
    <property type="match status" value="1"/>
</dbReference>
<sequence length="79" mass="8899">MGNETVTREIDARGSYCPGPMMELIRVIRSAQVGEVISVLSTDQGSRRDIPKWVEKAKQELVGIEPLDGYDRIIVRKIK</sequence>
<dbReference type="EMBL" id="CP089291">
    <property type="protein sequence ID" value="UOF89606.1"/>
    <property type="molecule type" value="Genomic_DNA"/>
</dbReference>
<evidence type="ECO:0000313" key="4">
    <source>
        <dbReference type="Proteomes" id="UP000830167"/>
    </source>
</evidence>
<dbReference type="Proteomes" id="UP000830167">
    <property type="component" value="Chromosome"/>
</dbReference>
<dbReference type="Pfam" id="PF01206">
    <property type="entry name" value="TusA"/>
    <property type="match status" value="1"/>
</dbReference>
<proteinExistence type="inferred from homology"/>
<dbReference type="CDD" id="cd00291">
    <property type="entry name" value="SirA_YedF_YeeD"/>
    <property type="match status" value="1"/>
</dbReference>
<evidence type="ECO:0000256" key="1">
    <source>
        <dbReference type="ARBA" id="ARBA00008984"/>
    </source>
</evidence>
<evidence type="ECO:0000259" key="2">
    <source>
        <dbReference type="PROSITE" id="PS01148"/>
    </source>
</evidence>
<gene>
    <name evidence="3" type="ORF">LSG31_17220</name>
</gene>
<comment type="similarity">
    <text evidence="1">Belongs to the sulfur carrier protein TusA family.</text>
</comment>
<dbReference type="RefSeq" id="WP_347436294.1">
    <property type="nucleotide sequence ID" value="NZ_CP089291.1"/>
</dbReference>
<dbReference type="InterPro" id="IPR036868">
    <property type="entry name" value="TusA-like_sf"/>
</dbReference>
<protein>
    <submittedName>
        <fullName evidence="3">Sulfurtransferase TusA family protein</fullName>
    </submittedName>
</protein>
<name>A0ABY4CGG7_9BACL</name>
<dbReference type="PROSITE" id="PS01148">
    <property type="entry name" value="UPF0033"/>
    <property type="match status" value="1"/>
</dbReference>
<accession>A0ABY4CGG7</accession>
<keyword evidence="4" id="KW-1185">Reference proteome</keyword>